<protein>
    <submittedName>
        <fullName evidence="1">Uncharacterized protein</fullName>
    </submittedName>
</protein>
<comment type="caution">
    <text evidence="1">The sequence shown here is derived from an EMBL/GenBank/DDBJ whole genome shotgun (WGS) entry which is preliminary data.</text>
</comment>
<dbReference type="RefSeq" id="WP_178362074.1">
    <property type="nucleotide sequence ID" value="NZ_JABFYL010000050.1"/>
</dbReference>
<dbReference type="EMBL" id="JABFYL010000050">
    <property type="protein sequence ID" value="NVN53877.1"/>
    <property type="molecule type" value="Genomic_DNA"/>
</dbReference>
<evidence type="ECO:0000313" key="2">
    <source>
        <dbReference type="Proteomes" id="UP000570517"/>
    </source>
</evidence>
<dbReference type="InterPro" id="IPR025363">
    <property type="entry name" value="DUF4267"/>
</dbReference>
<gene>
    <name evidence="1" type="ORF">HLY00_2973</name>
</gene>
<dbReference type="AlphaFoldDB" id="A0A850PXV8"/>
<reference evidence="1 2" key="1">
    <citation type="submission" date="2020-05" db="EMBL/GenBank/DDBJ databases">
        <title>Draft genome sequence of Mycobacterium hippocampi DL, isolated from European seabass, Dicentrarchus labrax, reared in fish farms.</title>
        <authorList>
            <person name="Stathopoulou P."/>
            <person name="Asimakis E."/>
            <person name="Tzokas K."/>
            <person name="Batargias C."/>
            <person name="Tsiamis G."/>
        </authorList>
    </citation>
    <scope>NUCLEOTIDE SEQUENCE [LARGE SCALE GENOMIC DNA]</scope>
    <source>
        <strain evidence="1 2">DL</strain>
    </source>
</reference>
<accession>A0A850PXV8</accession>
<dbReference type="Proteomes" id="UP000570517">
    <property type="component" value="Unassembled WGS sequence"/>
</dbReference>
<proteinExistence type="predicted"/>
<organism evidence="1 2">
    <name type="scientific">Mycolicibacterium hippocampi</name>
    <dbReference type="NCBI Taxonomy" id="659824"/>
    <lineage>
        <taxon>Bacteria</taxon>
        <taxon>Bacillati</taxon>
        <taxon>Actinomycetota</taxon>
        <taxon>Actinomycetes</taxon>
        <taxon>Mycobacteriales</taxon>
        <taxon>Mycobacteriaceae</taxon>
        <taxon>Mycolicibacterium</taxon>
    </lineage>
</organism>
<keyword evidence="2" id="KW-1185">Reference proteome</keyword>
<sequence length="68" mass="7358">MSRVAERGARAARTGVLSLAAMRIAIGALAWARPEVAATLFGLTRPDAQSRYLWRLFGVRDMLIGLGT</sequence>
<name>A0A850PXV8_9MYCO</name>
<evidence type="ECO:0000313" key="1">
    <source>
        <dbReference type="EMBL" id="NVN53877.1"/>
    </source>
</evidence>
<dbReference type="Pfam" id="PF14087">
    <property type="entry name" value="DUF4267"/>
    <property type="match status" value="1"/>
</dbReference>